<feature type="compositionally biased region" description="Low complexity" evidence="1">
    <location>
        <begin position="1096"/>
        <end position="1108"/>
    </location>
</feature>
<feature type="domain" description="Ubiquitin-like" evidence="2">
    <location>
        <begin position="1280"/>
        <end position="1355"/>
    </location>
</feature>
<feature type="region of interest" description="Disordered" evidence="1">
    <location>
        <begin position="1469"/>
        <end position="1588"/>
    </location>
</feature>
<feature type="domain" description="Ubiquitin-like" evidence="2">
    <location>
        <begin position="998"/>
        <end position="1072"/>
    </location>
</feature>
<gene>
    <name evidence="3" type="ORF">CCMP2556_LOCUS50019</name>
</gene>
<feature type="region of interest" description="Disordered" evidence="1">
    <location>
        <begin position="530"/>
        <end position="567"/>
    </location>
</feature>
<feature type="compositionally biased region" description="Low complexity" evidence="1">
    <location>
        <begin position="128"/>
        <end position="149"/>
    </location>
</feature>
<dbReference type="SMART" id="SM00213">
    <property type="entry name" value="UBQ"/>
    <property type="match status" value="3"/>
</dbReference>
<feature type="compositionally biased region" description="Low complexity" evidence="1">
    <location>
        <begin position="780"/>
        <end position="796"/>
    </location>
</feature>
<evidence type="ECO:0000313" key="4">
    <source>
        <dbReference type="Proteomes" id="UP001642484"/>
    </source>
</evidence>
<feature type="region of interest" description="Disordered" evidence="1">
    <location>
        <begin position="769"/>
        <end position="818"/>
    </location>
</feature>
<protein>
    <recommendedName>
        <fullName evidence="2">Ubiquitin-like domain-containing protein</fullName>
    </recommendedName>
</protein>
<dbReference type="InterPro" id="IPR000626">
    <property type="entry name" value="Ubiquitin-like_dom"/>
</dbReference>
<feature type="compositionally biased region" description="Low complexity" evidence="1">
    <location>
        <begin position="1533"/>
        <end position="1553"/>
    </location>
</feature>
<dbReference type="InterPro" id="IPR029071">
    <property type="entry name" value="Ubiquitin-like_domsf"/>
</dbReference>
<keyword evidence="4" id="KW-1185">Reference proteome</keyword>
<dbReference type="EMBL" id="CAXAMN010026929">
    <property type="protein sequence ID" value="CAK9107101.1"/>
    <property type="molecule type" value="Genomic_DNA"/>
</dbReference>
<feature type="compositionally biased region" description="Basic residues" evidence="1">
    <location>
        <begin position="1487"/>
        <end position="1515"/>
    </location>
</feature>
<feature type="compositionally biased region" description="Basic and acidic residues" evidence="1">
    <location>
        <begin position="798"/>
        <end position="811"/>
    </location>
</feature>
<organism evidence="3 4">
    <name type="scientific">Durusdinium trenchii</name>
    <dbReference type="NCBI Taxonomy" id="1381693"/>
    <lineage>
        <taxon>Eukaryota</taxon>
        <taxon>Sar</taxon>
        <taxon>Alveolata</taxon>
        <taxon>Dinophyceae</taxon>
        <taxon>Suessiales</taxon>
        <taxon>Symbiodiniaceae</taxon>
        <taxon>Durusdinium</taxon>
    </lineage>
</organism>
<dbReference type="Proteomes" id="UP001642484">
    <property type="component" value="Unassembled WGS sequence"/>
</dbReference>
<feature type="compositionally biased region" description="Basic and acidic residues" evidence="1">
    <location>
        <begin position="395"/>
        <end position="406"/>
    </location>
</feature>
<feature type="region of interest" description="Disordered" evidence="1">
    <location>
        <begin position="895"/>
        <end position="995"/>
    </location>
</feature>
<reference evidence="3 4" key="1">
    <citation type="submission" date="2024-02" db="EMBL/GenBank/DDBJ databases">
        <authorList>
            <person name="Chen Y."/>
            <person name="Shah S."/>
            <person name="Dougan E. K."/>
            <person name="Thang M."/>
            <person name="Chan C."/>
        </authorList>
    </citation>
    <scope>NUCLEOTIDE SEQUENCE [LARGE SCALE GENOMIC DNA]</scope>
</reference>
<sequence>MAAGGRSGQSISGQVRVQILAHIEGTAPAVRLRFVVPGTAPARKLMMAWCLRQHVSLTEVRFSLKVEGHWRELPPDETLDALASARAAAALSSPLEILAEPRNAEDMVDQEKAPEAARPATPHPTTPTAPRAAPAVASASTSAGASPATGAGGDEGIRVKVQMVPQGILKDRVKQSATERALSFNTKMFAPLGKAIRKWCEHQQLLPDTVVTFHKGKKLSWESSPAAEGFRPGELILFDLVLLSDATQLAVQEAKRVPIAASAEEVKSFPISVQVRSELLEQVDFKMKSTTPLVKMITRWRQQQNLRATAVVRFREADAPDGRADIVATDTPEGRGWAPAENEVIIVDAYIEGQEAAKKKAGVDTVPPKAVDENAASPAAACAADAAACPAGSEGAEKESEEKVDAAEQPPSVKQGASEPPAKQPSLEKQELPTGQADQSETKTGEAKTEAEKLEKVNVEVIAWDQDTCHNVNFKMRPDSNFEKLMAAWCKNFDLDVSEAIFEYQGQQITPQDSFTKLGWQSSMGTPKIEVKPRPQPVPPAPVAPETVPEPVPEPVETQEEESLPETQPGDLFAAAEAAEAAQAAEMTTTEEDGKIEVHVMAQGEDGPNILDFKMKPETPFEAVLKAWCKHHEIPQDQVLFNFQNAPLQPQLSPKSVGWQKEFGILEIEARPVEEEQPEVKEQAPSTETSAEKIDVRVVADAENGENVVDFKMKFGTTFGKMMARWCAHQGIPREQACFKVGERELADEDTPHTVGASGDVLVVRVMPHSEKTSAPPPASSASSSASAGGLASSPSRPENKADMPKPKETSSSEVEDEKLEVKVVADCAGGANETSFLLRRSTPLGKMMQAWCDHHELPLAEAKFLLEGPGSRVLTPEDTLQSLGCREVVIRAVPTEPDAKPPATAAPATKPAAAAPAAVPPQASANIKPPAAVPAAPAKPAAAKPAAKPAAAKAKPEAKPAAAKAKPEASKPAAAKAKPEAKQEAAKPAPKDAKAQIEVRVVADAENGENVVNFKMKLGMTFGKMMARWCAHQGIPREQACFKVGDRELQDEDTPTDLAQSTEDVLVVRVMPHENKTSESKADTPEAPTRPESKTGTATTADTAQATRPESKADTTNTAEAQQSRPESQADTSNTAEAQQSSSDEKLEVKVVADCAGGANETSFRMRRSTPLRKMMEAWCEHHELSLAEAKFMLEPEQRVLMPEDSLLTLGLQKSVLVRAVPTDADPEPAPIPEPPAAAAVQPAAVEPPATAAATAGAAQEEALATEAAMPETEKEEPIEVRVVADGKNGENVINFKMKLGTTFGKLMARWCAHQGVPRNQACFKVGERELTDDDTPQTVGATDRPGAEVLVVRVVPCSPAKKRKSSEGGTPKAKAKRTSSSVADEKLEVKVVADGADGPSEMSFQMRRSTPLGKMMQAWCDHHELPLAEAKFLLERPQQRVLTPEDTLQGIDCLEVIVRAVPADAELPESLQRAEPPPEPTAKAPKAKAPKTAPKAKAKGRGRGRGRGKKKRKSSDEAEESPTDLPDAAGAPGVPSAAQSVVAAATPSPARRSQRLKSQPQVTTATLVHHVPVKRRESKEGQAKADAAARMSFREYLAYDREQEKQRNQARLERQKRKFVNGDSDDEDFHLAMALSLSESQAESPQEDSAGTSATDAAEAVFLKVATQTSVNRPFRVAADLVRGSPRELRAKRAIQPLRAERQTPCDGCGAGMRAAVSATFRALLVAFLWAPCSALRSDKFTIRDFENETVEGLNPPSRLGHHVSRIASRTVQSGLRNAKPTNALKGFQFRGKPGGALNGFAKPPGYAFRGFGPNQFGGGGLARGLGSGFGHGQFGGMTNQFGRMPGMPGGAKRFASGNAQVLTKNVHTLGFQNLNSLTGNMQQQILGRTSERLARRRHNALRPLASAASAASPARLRIVNAVTRAAELPTSEIAQSIRSSAWHIWQGALHNDVHVLVTRSEVGIGRAAKDFVGRFKIQKGGKDLYVTILKRSEFAPPFKVNVNYGVGQSDRVLLRSFGQGLRYVRNIFQRDSLVYMRSFGIASGKLVGEAVGSGLSESGMAKQLESAIQQKWGRGWNIVVSKTEMQVAANVNDIMAKFKARAFSAARRIHRTGRQVARVSGTGDSPGRWMLTGTTCVCRGRGQRVRG</sequence>
<feature type="domain" description="Ubiquitin-like" evidence="2">
    <location>
        <begin position="694"/>
        <end position="765"/>
    </location>
</feature>
<dbReference type="CDD" id="cd01763">
    <property type="entry name" value="Ubl_SUMO_like"/>
    <property type="match status" value="7"/>
</dbReference>
<feature type="compositionally biased region" description="Polar residues" evidence="1">
    <location>
        <begin position="1558"/>
        <end position="1568"/>
    </location>
</feature>
<comment type="caution">
    <text evidence="3">The sequence shown here is derived from an EMBL/GenBank/DDBJ whole genome shotgun (WGS) entry which is preliminary data.</text>
</comment>
<evidence type="ECO:0000256" key="1">
    <source>
        <dbReference type="SAM" id="MobiDB-lite"/>
    </source>
</evidence>
<dbReference type="Gene3D" id="3.10.20.90">
    <property type="entry name" value="Phosphatidylinositol 3-kinase Catalytic Subunit, Chain A, domain 1"/>
    <property type="match status" value="8"/>
</dbReference>
<feature type="compositionally biased region" description="Basic and acidic residues" evidence="1">
    <location>
        <begin position="1576"/>
        <end position="1585"/>
    </location>
</feature>
<dbReference type="SUPFAM" id="SSF54236">
    <property type="entry name" value="Ubiquitin-like"/>
    <property type="match status" value="5"/>
</dbReference>
<feature type="region of interest" description="Disordered" evidence="1">
    <location>
        <begin position="104"/>
        <end position="156"/>
    </location>
</feature>
<evidence type="ECO:0000313" key="3">
    <source>
        <dbReference type="EMBL" id="CAK9107101.1"/>
    </source>
</evidence>
<proteinExistence type="predicted"/>
<dbReference type="PANTHER" id="PTHR10562">
    <property type="entry name" value="SMALL UBIQUITIN-RELATED MODIFIER"/>
    <property type="match status" value="1"/>
</dbReference>
<name>A0ABP0S445_9DINO</name>
<feature type="compositionally biased region" description="Basic and acidic residues" evidence="1">
    <location>
        <begin position="1074"/>
        <end position="1094"/>
    </location>
</feature>
<feature type="compositionally biased region" description="Polar residues" evidence="1">
    <location>
        <begin position="1115"/>
        <end position="1143"/>
    </location>
</feature>
<accession>A0ABP0S445</accession>
<feature type="compositionally biased region" description="Basic and acidic residues" evidence="1">
    <location>
        <begin position="104"/>
        <end position="115"/>
    </location>
</feature>
<evidence type="ECO:0000259" key="2">
    <source>
        <dbReference type="SMART" id="SM00213"/>
    </source>
</evidence>
<feature type="compositionally biased region" description="Low complexity" evidence="1">
    <location>
        <begin position="902"/>
        <end position="977"/>
    </location>
</feature>
<feature type="region of interest" description="Disordered" evidence="1">
    <location>
        <begin position="1604"/>
        <end position="1627"/>
    </location>
</feature>
<feature type="region of interest" description="Disordered" evidence="1">
    <location>
        <begin position="1362"/>
        <end position="1383"/>
    </location>
</feature>
<feature type="region of interest" description="Disordered" evidence="1">
    <location>
        <begin position="392"/>
        <end position="452"/>
    </location>
</feature>
<feature type="compositionally biased region" description="Basic and acidic residues" evidence="1">
    <location>
        <begin position="440"/>
        <end position="452"/>
    </location>
</feature>
<feature type="compositionally biased region" description="Basic and acidic residues" evidence="1">
    <location>
        <begin position="1604"/>
        <end position="1615"/>
    </location>
</feature>
<feature type="compositionally biased region" description="Basic and acidic residues" evidence="1">
    <location>
        <begin position="978"/>
        <end position="995"/>
    </location>
</feature>
<feature type="compositionally biased region" description="Pro residues" evidence="1">
    <location>
        <begin position="534"/>
        <end position="554"/>
    </location>
</feature>
<feature type="region of interest" description="Disordered" evidence="1">
    <location>
        <begin position="1074"/>
        <end position="1148"/>
    </location>
</feature>